<evidence type="ECO:0000313" key="2">
    <source>
        <dbReference type="Proteomes" id="UP000235145"/>
    </source>
</evidence>
<dbReference type="EMBL" id="NBSK02000009">
    <property type="protein sequence ID" value="KAJ0185210.1"/>
    <property type="molecule type" value="Genomic_DNA"/>
</dbReference>
<evidence type="ECO:0000313" key="1">
    <source>
        <dbReference type="EMBL" id="KAJ0185210.1"/>
    </source>
</evidence>
<dbReference type="PANTHER" id="PTHR31973:SF190">
    <property type="entry name" value="MULE TRANSPOSASE DOMAIN-CONTAINING PROTEIN"/>
    <property type="match status" value="1"/>
</dbReference>
<name>A0A9R1UDI3_LACSA</name>
<evidence type="ECO:0008006" key="3">
    <source>
        <dbReference type="Google" id="ProtNLM"/>
    </source>
</evidence>
<reference evidence="1 2" key="1">
    <citation type="journal article" date="2017" name="Nat. Commun.">
        <title>Genome assembly with in vitro proximity ligation data and whole-genome triplication in lettuce.</title>
        <authorList>
            <person name="Reyes-Chin-Wo S."/>
            <person name="Wang Z."/>
            <person name="Yang X."/>
            <person name="Kozik A."/>
            <person name="Arikit S."/>
            <person name="Song C."/>
            <person name="Xia L."/>
            <person name="Froenicke L."/>
            <person name="Lavelle D.O."/>
            <person name="Truco M.J."/>
            <person name="Xia R."/>
            <person name="Zhu S."/>
            <person name="Xu C."/>
            <person name="Xu H."/>
            <person name="Xu X."/>
            <person name="Cox K."/>
            <person name="Korf I."/>
            <person name="Meyers B.C."/>
            <person name="Michelmore R.W."/>
        </authorList>
    </citation>
    <scope>NUCLEOTIDE SEQUENCE [LARGE SCALE GENOMIC DNA]</scope>
    <source>
        <strain evidence="2">cv. Salinas</strain>
        <tissue evidence="1">Seedlings</tissue>
    </source>
</reference>
<dbReference type="AlphaFoldDB" id="A0A9R1UDI3"/>
<dbReference type="Proteomes" id="UP000235145">
    <property type="component" value="Unassembled WGS sequence"/>
</dbReference>
<comment type="caution">
    <text evidence="1">The sequence shown here is derived from an EMBL/GenBank/DDBJ whole genome shotgun (WGS) entry which is preliminary data.</text>
</comment>
<organism evidence="1 2">
    <name type="scientific">Lactuca sativa</name>
    <name type="common">Garden lettuce</name>
    <dbReference type="NCBI Taxonomy" id="4236"/>
    <lineage>
        <taxon>Eukaryota</taxon>
        <taxon>Viridiplantae</taxon>
        <taxon>Streptophyta</taxon>
        <taxon>Embryophyta</taxon>
        <taxon>Tracheophyta</taxon>
        <taxon>Spermatophyta</taxon>
        <taxon>Magnoliopsida</taxon>
        <taxon>eudicotyledons</taxon>
        <taxon>Gunneridae</taxon>
        <taxon>Pentapetalae</taxon>
        <taxon>asterids</taxon>
        <taxon>campanulids</taxon>
        <taxon>Asterales</taxon>
        <taxon>Asteraceae</taxon>
        <taxon>Cichorioideae</taxon>
        <taxon>Cichorieae</taxon>
        <taxon>Lactucinae</taxon>
        <taxon>Lactuca</taxon>
    </lineage>
</organism>
<dbReference type="PANTHER" id="PTHR31973">
    <property type="entry name" value="POLYPROTEIN, PUTATIVE-RELATED"/>
    <property type="match status" value="1"/>
</dbReference>
<gene>
    <name evidence="1" type="ORF">LSAT_V11C900458020</name>
</gene>
<proteinExistence type="predicted"/>
<protein>
    <recommendedName>
        <fullName evidence="3">Zinc finger PMZ-type domain-containing protein</fullName>
    </recommendedName>
</protein>
<accession>A0A9R1UDI3</accession>
<keyword evidence="2" id="KW-1185">Reference proteome</keyword>
<sequence>MYNSSGKLLMQMICNVMKVMDKAKGTLTQTCTKLLERNTKYAPKYRAKWNDIARYEVYGPWHDQHVVDMRERWQELNGIPCKHAIVIMHEMGDSGESVGELYTYVNKVYLLSTWREAYCHKVKRKCSADERNLSQSQPNRLTRNFISVRCGKCNNMGHNSRT</sequence>